<dbReference type="STRING" id="1129793.GPLA_3432"/>
<dbReference type="InterPro" id="IPR010445">
    <property type="entry name" value="LapA_dom"/>
</dbReference>
<dbReference type="RefSeq" id="WP_007106087.1">
    <property type="nucleotide sequence ID" value="NZ_BAER01000104.1"/>
</dbReference>
<dbReference type="AlphaFoldDB" id="K6ZE44"/>
<feature type="transmembrane region" description="Helical" evidence="5">
    <location>
        <begin position="45"/>
        <end position="67"/>
    </location>
</feature>
<dbReference type="EMBL" id="BAER01000104">
    <property type="protein sequence ID" value="GAC34321.1"/>
    <property type="molecule type" value="Genomic_DNA"/>
</dbReference>
<evidence type="ECO:0000313" key="7">
    <source>
        <dbReference type="EMBL" id="GAC34321.1"/>
    </source>
</evidence>
<dbReference type="Proteomes" id="UP000006322">
    <property type="component" value="Unassembled WGS sequence"/>
</dbReference>
<keyword evidence="1" id="KW-1003">Cell membrane</keyword>
<evidence type="ECO:0000313" key="8">
    <source>
        <dbReference type="Proteomes" id="UP000006322"/>
    </source>
</evidence>
<keyword evidence="3 5" id="KW-1133">Transmembrane helix</keyword>
<feature type="domain" description="Lipopolysaccharide assembly protein A" evidence="6">
    <location>
        <begin position="25"/>
        <end position="83"/>
    </location>
</feature>
<evidence type="ECO:0000256" key="4">
    <source>
        <dbReference type="ARBA" id="ARBA00023136"/>
    </source>
</evidence>
<reference evidence="8" key="1">
    <citation type="journal article" date="2014" name="Environ. Microbiol.">
        <title>Comparative genomics of the marine bacterial genus Glaciecola reveals the high degree of genomic diversity and genomic characteristic for cold adaptation.</title>
        <authorList>
            <person name="Qin Q.L."/>
            <person name="Xie B.B."/>
            <person name="Yu Y."/>
            <person name="Shu Y.L."/>
            <person name="Rong J.C."/>
            <person name="Zhang Y.J."/>
            <person name="Zhao D.L."/>
            <person name="Chen X.L."/>
            <person name="Zhang X.Y."/>
            <person name="Chen B."/>
            <person name="Zhou B.C."/>
            <person name="Zhang Y.Z."/>
        </authorList>
    </citation>
    <scope>NUCLEOTIDE SEQUENCE [LARGE SCALE GENOMIC DNA]</scope>
    <source>
        <strain evidence="8">LMG 21857</strain>
    </source>
</reference>
<name>K6ZE44_9ALTE</name>
<comment type="caution">
    <text evidence="7">The sequence shown here is derived from an EMBL/GenBank/DDBJ whole genome shotgun (WGS) entry which is preliminary data.</text>
</comment>
<evidence type="ECO:0000256" key="1">
    <source>
        <dbReference type="ARBA" id="ARBA00022475"/>
    </source>
</evidence>
<dbReference type="GO" id="GO:0005886">
    <property type="term" value="C:plasma membrane"/>
    <property type="evidence" value="ECO:0007669"/>
    <property type="project" value="InterPro"/>
</dbReference>
<protein>
    <recommendedName>
        <fullName evidence="6">Lipopolysaccharide assembly protein A domain-containing protein</fullName>
    </recommendedName>
</protein>
<sequence>MKLKGLLSLIAILALLLIGGFIGSQNTHSVTVNYLIAQSDMRVSVLMLVVFLCGAALSTIVFLLYTLRLKWRVASLERQLKKSTRVDNP</sequence>
<keyword evidence="4 5" id="KW-0472">Membrane</keyword>
<evidence type="ECO:0000259" key="6">
    <source>
        <dbReference type="Pfam" id="PF06305"/>
    </source>
</evidence>
<dbReference type="Pfam" id="PF06305">
    <property type="entry name" value="LapA_dom"/>
    <property type="match status" value="1"/>
</dbReference>
<keyword evidence="8" id="KW-1185">Reference proteome</keyword>
<accession>K6ZE44</accession>
<organism evidence="7 8">
    <name type="scientific">Paraglaciecola polaris LMG 21857</name>
    <dbReference type="NCBI Taxonomy" id="1129793"/>
    <lineage>
        <taxon>Bacteria</taxon>
        <taxon>Pseudomonadati</taxon>
        <taxon>Pseudomonadota</taxon>
        <taxon>Gammaproteobacteria</taxon>
        <taxon>Alteromonadales</taxon>
        <taxon>Alteromonadaceae</taxon>
        <taxon>Paraglaciecola</taxon>
    </lineage>
</organism>
<gene>
    <name evidence="7" type="ORF">GPLA_3432</name>
</gene>
<keyword evidence="2 5" id="KW-0812">Transmembrane</keyword>
<evidence type="ECO:0000256" key="2">
    <source>
        <dbReference type="ARBA" id="ARBA00022692"/>
    </source>
</evidence>
<evidence type="ECO:0000256" key="5">
    <source>
        <dbReference type="SAM" id="Phobius"/>
    </source>
</evidence>
<dbReference type="OrthoDB" id="7064015at2"/>
<evidence type="ECO:0000256" key="3">
    <source>
        <dbReference type="ARBA" id="ARBA00022989"/>
    </source>
</evidence>
<proteinExistence type="predicted"/>